<dbReference type="Gene3D" id="1.20.80.10">
    <property type="match status" value="1"/>
</dbReference>
<dbReference type="GO" id="GO:0006631">
    <property type="term" value="P:fatty acid metabolic process"/>
    <property type="evidence" value="ECO:0007669"/>
    <property type="project" value="TreeGrafter"/>
</dbReference>
<reference evidence="3 4" key="1">
    <citation type="submission" date="2012-09" db="EMBL/GenBank/DDBJ databases">
        <title>Genome Sequence of alkane-degrading Bacterium Alcanivorax sp. 19-m-6.</title>
        <authorList>
            <person name="Lai Q."/>
            <person name="Shao Z."/>
        </authorList>
    </citation>
    <scope>NUCLEOTIDE SEQUENCE [LARGE SCALE GENOMIC DNA]</scope>
    <source>
        <strain evidence="3 4">19-m-6</strain>
    </source>
</reference>
<protein>
    <submittedName>
        <fullName evidence="3">Acyl-CoA-binding protein</fullName>
    </submittedName>
</protein>
<dbReference type="Pfam" id="PF00887">
    <property type="entry name" value="ACBP"/>
    <property type="match status" value="1"/>
</dbReference>
<dbReference type="PATRIC" id="fig|1177154.3.peg.843"/>
<comment type="caution">
    <text evidence="3">The sequence shown here is derived from an EMBL/GenBank/DDBJ whole genome shotgun (WGS) entry which is preliminary data.</text>
</comment>
<dbReference type="InterPro" id="IPR014352">
    <property type="entry name" value="FERM/acyl-CoA-bd_prot_sf"/>
</dbReference>
<dbReference type="EMBL" id="ARXV01000003">
    <property type="protein sequence ID" value="KGD65612.1"/>
    <property type="molecule type" value="Genomic_DNA"/>
</dbReference>
<dbReference type="InterPro" id="IPR035984">
    <property type="entry name" value="Acyl-CoA-binding_sf"/>
</dbReference>
<dbReference type="SUPFAM" id="SSF47027">
    <property type="entry name" value="Acyl-CoA binding protein"/>
    <property type="match status" value="1"/>
</dbReference>
<dbReference type="PANTHER" id="PTHR23310">
    <property type="entry name" value="ACYL-COA-BINDING PROTEIN, ACBP"/>
    <property type="match status" value="1"/>
</dbReference>
<dbReference type="Proteomes" id="UP000029444">
    <property type="component" value="Unassembled WGS sequence"/>
</dbReference>
<evidence type="ECO:0000259" key="2">
    <source>
        <dbReference type="PROSITE" id="PS51228"/>
    </source>
</evidence>
<dbReference type="PRINTS" id="PR00689">
    <property type="entry name" value="ACOABINDINGP"/>
</dbReference>
<keyword evidence="1" id="KW-0446">Lipid-binding</keyword>
<name>A0A095SM38_9GAMM</name>
<dbReference type="PROSITE" id="PS00880">
    <property type="entry name" value="ACB_1"/>
    <property type="match status" value="1"/>
</dbReference>
<gene>
    <name evidence="3" type="ORF">Y5S_00836</name>
</gene>
<dbReference type="PROSITE" id="PS51228">
    <property type="entry name" value="ACB_2"/>
    <property type="match status" value="1"/>
</dbReference>
<dbReference type="OrthoDB" id="5625302at2"/>
<evidence type="ECO:0000313" key="3">
    <source>
        <dbReference type="EMBL" id="KGD65612.1"/>
    </source>
</evidence>
<dbReference type="eggNOG" id="COG4281">
    <property type="taxonomic scope" value="Bacteria"/>
</dbReference>
<organism evidence="3 4">
    <name type="scientific">Alcanivorax nanhaiticus</name>
    <dbReference type="NCBI Taxonomy" id="1177154"/>
    <lineage>
        <taxon>Bacteria</taxon>
        <taxon>Pseudomonadati</taxon>
        <taxon>Pseudomonadota</taxon>
        <taxon>Gammaproteobacteria</taxon>
        <taxon>Oceanospirillales</taxon>
        <taxon>Alcanivoracaceae</taxon>
        <taxon>Alcanivorax</taxon>
    </lineage>
</organism>
<evidence type="ECO:0000256" key="1">
    <source>
        <dbReference type="ARBA" id="ARBA00023121"/>
    </source>
</evidence>
<sequence>MTDTARFEQAQQDVQTLDRKPSNDDLLFLYAHFKQGSEGDVSGKRPGMLDMVKRAKYDAWAKLKGMDADAAKQKYVEKVGALLVSHKG</sequence>
<dbReference type="AlphaFoldDB" id="A0A095SM38"/>
<dbReference type="InterPro" id="IPR022408">
    <property type="entry name" value="Acyl-CoA-binding_prot_CS"/>
</dbReference>
<dbReference type="InterPro" id="IPR000582">
    <property type="entry name" value="Acyl-CoA-binding_protein"/>
</dbReference>
<feature type="domain" description="ACB" evidence="2">
    <location>
        <begin position="1"/>
        <end position="88"/>
    </location>
</feature>
<keyword evidence="4" id="KW-1185">Reference proteome</keyword>
<dbReference type="STRING" id="1177154.Y5S_00836"/>
<dbReference type="RefSeq" id="WP_035230783.1">
    <property type="nucleotide sequence ID" value="NZ_ARXV01000003.1"/>
</dbReference>
<dbReference type="GO" id="GO:0000062">
    <property type="term" value="F:fatty-acyl-CoA binding"/>
    <property type="evidence" value="ECO:0007669"/>
    <property type="project" value="InterPro"/>
</dbReference>
<accession>A0A095SM38</accession>
<proteinExistence type="predicted"/>
<evidence type="ECO:0000313" key="4">
    <source>
        <dbReference type="Proteomes" id="UP000029444"/>
    </source>
</evidence>
<dbReference type="PANTHER" id="PTHR23310:SF62">
    <property type="entry name" value="ACYL-COA BINDING PROTEIN 1, ISOFORM A"/>
    <property type="match status" value="1"/>
</dbReference>